<gene>
    <name evidence="2" type="ORF">EYF80_033670</name>
</gene>
<organism evidence="2 3">
    <name type="scientific">Liparis tanakae</name>
    <name type="common">Tanaka's snailfish</name>
    <dbReference type="NCBI Taxonomy" id="230148"/>
    <lineage>
        <taxon>Eukaryota</taxon>
        <taxon>Metazoa</taxon>
        <taxon>Chordata</taxon>
        <taxon>Craniata</taxon>
        <taxon>Vertebrata</taxon>
        <taxon>Euteleostomi</taxon>
        <taxon>Actinopterygii</taxon>
        <taxon>Neopterygii</taxon>
        <taxon>Teleostei</taxon>
        <taxon>Neoteleostei</taxon>
        <taxon>Acanthomorphata</taxon>
        <taxon>Eupercaria</taxon>
        <taxon>Perciformes</taxon>
        <taxon>Cottioidei</taxon>
        <taxon>Cottales</taxon>
        <taxon>Liparidae</taxon>
        <taxon>Liparis</taxon>
    </lineage>
</organism>
<feature type="compositionally biased region" description="Basic residues" evidence="1">
    <location>
        <begin position="1"/>
        <end position="10"/>
    </location>
</feature>
<accession>A0A4Z2GS99</accession>
<comment type="caution">
    <text evidence="2">The sequence shown here is derived from an EMBL/GenBank/DDBJ whole genome shotgun (WGS) entry which is preliminary data.</text>
</comment>
<evidence type="ECO:0000256" key="1">
    <source>
        <dbReference type="SAM" id="MobiDB-lite"/>
    </source>
</evidence>
<protein>
    <submittedName>
        <fullName evidence="2">Uncharacterized protein</fullName>
    </submittedName>
</protein>
<name>A0A4Z2GS99_9TELE</name>
<reference evidence="2 3" key="1">
    <citation type="submission" date="2019-03" db="EMBL/GenBank/DDBJ databases">
        <title>First draft genome of Liparis tanakae, snailfish: a comprehensive survey of snailfish specific genes.</title>
        <authorList>
            <person name="Kim W."/>
            <person name="Song I."/>
            <person name="Jeong J.-H."/>
            <person name="Kim D."/>
            <person name="Kim S."/>
            <person name="Ryu S."/>
            <person name="Song J.Y."/>
            <person name="Lee S.K."/>
        </authorList>
    </citation>
    <scope>NUCLEOTIDE SEQUENCE [LARGE SCALE GENOMIC DNA]</scope>
    <source>
        <tissue evidence="2">Muscle</tissue>
    </source>
</reference>
<dbReference type="Proteomes" id="UP000314294">
    <property type="component" value="Unassembled WGS sequence"/>
</dbReference>
<keyword evidence="3" id="KW-1185">Reference proteome</keyword>
<proteinExistence type="predicted"/>
<dbReference type="AlphaFoldDB" id="A0A4Z2GS99"/>
<evidence type="ECO:0000313" key="3">
    <source>
        <dbReference type="Proteomes" id="UP000314294"/>
    </source>
</evidence>
<feature type="region of interest" description="Disordered" evidence="1">
    <location>
        <begin position="1"/>
        <end position="34"/>
    </location>
</feature>
<dbReference type="EMBL" id="SRLO01000436">
    <property type="protein sequence ID" value="TNN56120.1"/>
    <property type="molecule type" value="Genomic_DNA"/>
</dbReference>
<sequence>MIYSGCKRRSKDQEKKTPDAGSLLPQSVGNGVAGGRTVESRLSLRLSRRFSPTELDLGLTLAELPHGPAGLDAPPAATVDPAQAAPSMLVLFSTFTLTVCRLRADGGGRSPKSCENTQSFSEKPEQLVVLWLFGGGLGRRCAQSRTAGRRLPLDLIAFVSSLLSGGARCIVGVLQQPVQDLMPLRERTVRGGALRAGGGFRRMRCGGAVDSVVAVSFNSSTVAFQELIESGVTQL</sequence>
<evidence type="ECO:0000313" key="2">
    <source>
        <dbReference type="EMBL" id="TNN56120.1"/>
    </source>
</evidence>